<dbReference type="EMBL" id="JAKOGI010000882">
    <property type="protein sequence ID" value="KAJ8429594.1"/>
    <property type="molecule type" value="Genomic_DNA"/>
</dbReference>
<evidence type="ECO:0000313" key="9">
    <source>
        <dbReference type="Proteomes" id="UP001153076"/>
    </source>
</evidence>
<proteinExistence type="predicted"/>
<protein>
    <recommendedName>
        <fullName evidence="7">WRKY domain-containing protein</fullName>
    </recommendedName>
</protein>
<dbReference type="AlphaFoldDB" id="A0A9Q1JRC3"/>
<comment type="subcellular location">
    <subcellularLocation>
        <location evidence="1">Nucleus</location>
    </subcellularLocation>
</comment>
<feature type="compositionally biased region" description="Low complexity" evidence="6">
    <location>
        <begin position="189"/>
        <end position="203"/>
    </location>
</feature>
<dbReference type="Proteomes" id="UP001153076">
    <property type="component" value="Unassembled WGS sequence"/>
</dbReference>
<feature type="region of interest" description="Disordered" evidence="6">
    <location>
        <begin position="174"/>
        <end position="212"/>
    </location>
</feature>
<evidence type="ECO:0000313" key="8">
    <source>
        <dbReference type="EMBL" id="KAJ8429594.1"/>
    </source>
</evidence>
<feature type="region of interest" description="Disordered" evidence="6">
    <location>
        <begin position="1"/>
        <end position="36"/>
    </location>
</feature>
<dbReference type="InterPro" id="IPR044810">
    <property type="entry name" value="WRKY_plant"/>
</dbReference>
<dbReference type="PANTHER" id="PTHR32096:SF116">
    <property type="entry name" value="WRKY TRANSCRIPTION FACTOR 63-RELATED"/>
    <property type="match status" value="1"/>
</dbReference>
<keyword evidence="3" id="KW-0238">DNA-binding</keyword>
<dbReference type="Gene3D" id="2.20.25.80">
    <property type="entry name" value="WRKY domain"/>
    <property type="match status" value="1"/>
</dbReference>
<dbReference type="SMART" id="SM00774">
    <property type="entry name" value="WRKY"/>
    <property type="match status" value="1"/>
</dbReference>
<dbReference type="InterPro" id="IPR036576">
    <property type="entry name" value="WRKY_dom_sf"/>
</dbReference>
<evidence type="ECO:0000256" key="3">
    <source>
        <dbReference type="ARBA" id="ARBA00023125"/>
    </source>
</evidence>
<evidence type="ECO:0000259" key="7">
    <source>
        <dbReference type="PROSITE" id="PS50811"/>
    </source>
</evidence>
<dbReference type="GO" id="GO:0000976">
    <property type="term" value="F:transcription cis-regulatory region binding"/>
    <property type="evidence" value="ECO:0007669"/>
    <property type="project" value="TreeGrafter"/>
</dbReference>
<keyword evidence="2" id="KW-0805">Transcription regulation</keyword>
<dbReference type="Pfam" id="PF03106">
    <property type="entry name" value="WRKY"/>
    <property type="match status" value="1"/>
</dbReference>
<evidence type="ECO:0000256" key="1">
    <source>
        <dbReference type="ARBA" id="ARBA00004123"/>
    </source>
</evidence>
<dbReference type="OrthoDB" id="2021064at2759"/>
<evidence type="ECO:0000256" key="4">
    <source>
        <dbReference type="ARBA" id="ARBA00023163"/>
    </source>
</evidence>
<feature type="compositionally biased region" description="Basic and acidic residues" evidence="6">
    <location>
        <begin position="19"/>
        <end position="29"/>
    </location>
</feature>
<keyword evidence="4" id="KW-0804">Transcription</keyword>
<keyword evidence="9" id="KW-1185">Reference proteome</keyword>
<dbReference type="GO" id="GO:0005634">
    <property type="term" value="C:nucleus"/>
    <property type="evidence" value="ECO:0007669"/>
    <property type="project" value="UniProtKB-SubCell"/>
</dbReference>
<gene>
    <name evidence="8" type="ORF">Cgig2_008565</name>
</gene>
<evidence type="ECO:0000256" key="5">
    <source>
        <dbReference type="ARBA" id="ARBA00023242"/>
    </source>
</evidence>
<evidence type="ECO:0000256" key="6">
    <source>
        <dbReference type="SAM" id="MobiDB-lite"/>
    </source>
</evidence>
<reference evidence="8" key="1">
    <citation type="submission" date="2022-04" db="EMBL/GenBank/DDBJ databases">
        <title>Carnegiea gigantea Genome sequencing and assembly v2.</title>
        <authorList>
            <person name="Copetti D."/>
            <person name="Sanderson M.J."/>
            <person name="Burquez A."/>
            <person name="Wojciechowski M.F."/>
        </authorList>
    </citation>
    <scope>NUCLEOTIDE SEQUENCE</scope>
    <source>
        <strain evidence="8">SGP5-SGP5p</strain>
        <tissue evidence="8">Aerial part</tissue>
    </source>
</reference>
<dbReference type="PANTHER" id="PTHR32096">
    <property type="entry name" value="WRKY TRANSCRIPTION FACTOR 30-RELATED-RELATED"/>
    <property type="match status" value="1"/>
</dbReference>
<accession>A0A9Q1JRC3</accession>
<keyword evidence="5" id="KW-0539">Nucleus</keyword>
<name>A0A9Q1JRC3_9CARY</name>
<organism evidence="8 9">
    <name type="scientific">Carnegiea gigantea</name>
    <dbReference type="NCBI Taxonomy" id="171969"/>
    <lineage>
        <taxon>Eukaryota</taxon>
        <taxon>Viridiplantae</taxon>
        <taxon>Streptophyta</taxon>
        <taxon>Embryophyta</taxon>
        <taxon>Tracheophyta</taxon>
        <taxon>Spermatophyta</taxon>
        <taxon>Magnoliopsida</taxon>
        <taxon>eudicotyledons</taxon>
        <taxon>Gunneridae</taxon>
        <taxon>Pentapetalae</taxon>
        <taxon>Caryophyllales</taxon>
        <taxon>Cactineae</taxon>
        <taxon>Cactaceae</taxon>
        <taxon>Cactoideae</taxon>
        <taxon>Echinocereeae</taxon>
        <taxon>Carnegiea</taxon>
    </lineage>
</organism>
<sequence length="248" mass="27908">MLHNPDNFSSEDNQFGNSKSHDSAAETPRKDRRGCYKRRRNVESVVVDTPALTDDGFAWRKYGQKVILNTTHPRNYYRCTHKIDQGCQATKQVQQISENPTKYRIIYHGNHTCKNPLKIPSVFINSTTPENPDSSVYLSFEANTPTAQQGLNHPTPSNFFFSNTMVKQEYGPIKAETPSAPSDHHQDHSSPSSPDRTTTTPRSEISSGEVYSSVASPHGMDIVEDYYCYMMAAESGDLNQFFQSLLCA</sequence>
<feature type="compositionally biased region" description="Polar residues" evidence="6">
    <location>
        <begin position="1"/>
        <end position="18"/>
    </location>
</feature>
<comment type="caution">
    <text evidence="8">The sequence shown here is derived from an EMBL/GenBank/DDBJ whole genome shotgun (WGS) entry which is preliminary data.</text>
</comment>
<evidence type="ECO:0000256" key="2">
    <source>
        <dbReference type="ARBA" id="ARBA00023015"/>
    </source>
</evidence>
<dbReference type="SUPFAM" id="SSF118290">
    <property type="entry name" value="WRKY DNA-binding domain"/>
    <property type="match status" value="1"/>
</dbReference>
<dbReference type="InterPro" id="IPR003657">
    <property type="entry name" value="WRKY_dom"/>
</dbReference>
<dbReference type="GO" id="GO:0003700">
    <property type="term" value="F:DNA-binding transcription factor activity"/>
    <property type="evidence" value="ECO:0007669"/>
    <property type="project" value="InterPro"/>
</dbReference>
<feature type="domain" description="WRKY" evidence="7">
    <location>
        <begin position="48"/>
        <end position="116"/>
    </location>
</feature>
<dbReference type="PROSITE" id="PS50811">
    <property type="entry name" value="WRKY"/>
    <property type="match status" value="1"/>
</dbReference>